<evidence type="ECO:0000259" key="2">
    <source>
        <dbReference type="Pfam" id="PF01266"/>
    </source>
</evidence>
<proteinExistence type="predicted"/>
<evidence type="ECO:0000256" key="1">
    <source>
        <dbReference type="ARBA" id="ARBA00023002"/>
    </source>
</evidence>
<organism evidence="3 4">
    <name type="scientific">Gemmobacter denitrificans</name>
    <dbReference type="NCBI Taxonomy" id="3123040"/>
    <lineage>
        <taxon>Bacteria</taxon>
        <taxon>Pseudomonadati</taxon>
        <taxon>Pseudomonadota</taxon>
        <taxon>Alphaproteobacteria</taxon>
        <taxon>Rhodobacterales</taxon>
        <taxon>Paracoccaceae</taxon>
        <taxon>Gemmobacter</taxon>
    </lineage>
</organism>
<name>A0ABU8BTB6_9RHOB</name>
<gene>
    <name evidence="3" type="ORF">V6590_07280</name>
</gene>
<keyword evidence="1 3" id="KW-0560">Oxidoreductase</keyword>
<dbReference type="SUPFAM" id="SSF51971">
    <property type="entry name" value="Nucleotide-binding domain"/>
    <property type="match status" value="1"/>
</dbReference>
<dbReference type="Gene3D" id="3.30.9.10">
    <property type="entry name" value="D-Amino Acid Oxidase, subunit A, domain 2"/>
    <property type="match status" value="2"/>
</dbReference>
<dbReference type="Gene3D" id="3.50.50.60">
    <property type="entry name" value="FAD/NAD(P)-binding domain"/>
    <property type="match status" value="2"/>
</dbReference>
<sequence length="348" mass="35715">MTVPEITVRGGGIFGLACAYELARRGARLRLIDPAGVAAGATGGLVGALSPHMPENWNPKKQFQLESLLAAEAFWAGVAAAGGHDPGYARSGRLQPLADAAAVAQAERRAGSAGELWRGAAVWRVVPASGAAWEPASPTGVLIHDTLSARLSPRQAAASLVAALRALGAEVIEGRDAPDHGLVLHATGWQGLTELGLALGRPVGSGVKGQAAAFQLAVADQPQLYAGGLHLVPHADGTVAVGSTSENTWATADAVDDQLEALIDSARALVPALTEAPVVERWAGIRPRARSRAPILGGWPGRPGHFIANGGFKIGFGMAPGVAAVMADLMLEGRDGIPDGFRVEDSLR</sequence>
<reference evidence="3" key="1">
    <citation type="submission" date="2024-02" db="EMBL/GenBank/DDBJ databases">
        <title>Genome sequences of strain Gemmobacter sp. JM10B15.</title>
        <authorList>
            <person name="Zhang M."/>
        </authorList>
    </citation>
    <scope>NUCLEOTIDE SEQUENCE</scope>
    <source>
        <strain evidence="3">JM10B15</strain>
    </source>
</reference>
<dbReference type="Pfam" id="PF01266">
    <property type="entry name" value="DAO"/>
    <property type="match status" value="1"/>
</dbReference>
<evidence type="ECO:0000313" key="4">
    <source>
        <dbReference type="Proteomes" id="UP001431963"/>
    </source>
</evidence>
<keyword evidence="4" id="KW-1185">Reference proteome</keyword>
<dbReference type="PANTHER" id="PTHR13847:SF289">
    <property type="entry name" value="GLYCINE OXIDASE"/>
    <property type="match status" value="1"/>
</dbReference>
<dbReference type="Proteomes" id="UP001431963">
    <property type="component" value="Unassembled WGS sequence"/>
</dbReference>
<dbReference type="InterPro" id="IPR036188">
    <property type="entry name" value="FAD/NAD-bd_sf"/>
</dbReference>
<dbReference type="PANTHER" id="PTHR13847">
    <property type="entry name" value="SARCOSINE DEHYDROGENASE-RELATED"/>
    <property type="match status" value="1"/>
</dbReference>
<protein>
    <submittedName>
        <fullName evidence="3">FAD-binding oxidoreductase</fullName>
        <ecNumber evidence="3">1.-.-.-</ecNumber>
    </submittedName>
</protein>
<dbReference type="GO" id="GO:0016491">
    <property type="term" value="F:oxidoreductase activity"/>
    <property type="evidence" value="ECO:0007669"/>
    <property type="project" value="UniProtKB-KW"/>
</dbReference>
<dbReference type="InterPro" id="IPR006076">
    <property type="entry name" value="FAD-dep_OxRdtase"/>
</dbReference>
<accession>A0ABU8BTB6</accession>
<comment type="caution">
    <text evidence="3">The sequence shown here is derived from an EMBL/GenBank/DDBJ whole genome shotgun (WGS) entry which is preliminary data.</text>
</comment>
<dbReference type="SUPFAM" id="SSF54373">
    <property type="entry name" value="FAD-linked reductases, C-terminal domain"/>
    <property type="match status" value="1"/>
</dbReference>
<dbReference type="EMBL" id="JBALHR010000003">
    <property type="protein sequence ID" value="MEH7827945.1"/>
    <property type="molecule type" value="Genomic_DNA"/>
</dbReference>
<feature type="domain" description="FAD dependent oxidoreductase" evidence="2">
    <location>
        <begin position="6"/>
        <end position="329"/>
    </location>
</feature>
<evidence type="ECO:0000313" key="3">
    <source>
        <dbReference type="EMBL" id="MEH7827945.1"/>
    </source>
</evidence>
<dbReference type="EC" id="1.-.-.-" evidence="3"/>